<protein>
    <submittedName>
        <fullName evidence="2">Uncharacterized protein</fullName>
    </submittedName>
</protein>
<reference evidence="3" key="1">
    <citation type="journal article" date="2019" name="Int. J. Syst. Evol. Microbiol.">
        <title>The Global Catalogue of Microorganisms (GCM) 10K type strain sequencing project: providing services to taxonomists for standard genome sequencing and annotation.</title>
        <authorList>
            <consortium name="The Broad Institute Genomics Platform"/>
            <consortium name="The Broad Institute Genome Sequencing Center for Infectious Disease"/>
            <person name="Wu L."/>
            <person name="Ma J."/>
        </authorList>
    </citation>
    <scope>NUCLEOTIDE SEQUENCE [LARGE SCALE GENOMIC DNA]</scope>
    <source>
        <strain evidence="3">JCM 18401</strain>
    </source>
</reference>
<dbReference type="Proteomes" id="UP001499988">
    <property type="component" value="Unassembled WGS sequence"/>
</dbReference>
<dbReference type="RefSeq" id="WP_345334785.1">
    <property type="nucleotide sequence ID" value="NZ_BAABJZ010000022.1"/>
</dbReference>
<name>A0ABP9EMG0_9GAMM</name>
<organism evidence="2 3">
    <name type="scientific">Ferrimonas pelagia</name>
    <dbReference type="NCBI Taxonomy" id="1177826"/>
    <lineage>
        <taxon>Bacteria</taxon>
        <taxon>Pseudomonadati</taxon>
        <taxon>Pseudomonadota</taxon>
        <taxon>Gammaproteobacteria</taxon>
        <taxon>Alteromonadales</taxon>
        <taxon>Ferrimonadaceae</taxon>
        <taxon>Ferrimonas</taxon>
    </lineage>
</organism>
<evidence type="ECO:0000313" key="3">
    <source>
        <dbReference type="Proteomes" id="UP001499988"/>
    </source>
</evidence>
<dbReference type="EMBL" id="BAABJZ010000022">
    <property type="protein sequence ID" value="GAA4882282.1"/>
    <property type="molecule type" value="Genomic_DNA"/>
</dbReference>
<evidence type="ECO:0000256" key="1">
    <source>
        <dbReference type="SAM" id="Phobius"/>
    </source>
</evidence>
<accession>A0ABP9EMG0</accession>
<feature type="transmembrane region" description="Helical" evidence="1">
    <location>
        <begin position="228"/>
        <end position="251"/>
    </location>
</feature>
<keyword evidence="1" id="KW-0812">Transmembrane</keyword>
<sequence length="605" mass="67730">MTWYKALNLTLVVALICAALYVGDQLQRHKMQMQLTQQQITELRQIHAESNQIMKRVTQYQVKPAKNLDTLSHAATRLQLRATFLAAQYPEFGATSRLINEFSYQTLRIIRHQIAYYSSADALMLILDEQASQATPEQARAIAHLRHGYLAEFGAPISATQLTPYLSTLSPIAQALLVAHGAVHQTAREQHASAVRHFLALPLLQTLGDSEALLGSELRQQQLTDQRLFNRLSLATLLMLLWFIANLSLAFRRQKHRANTKVRYFDITLLSFTQELQEFLHETRAKSQTSPTDSLPRSVQAGLDRLQHRFTPLLQLANMPMLELLPAKDGELDLWLEQCLQSVEQSVELNHCAVWLYCREGTPRRLRAQQGLVRLAIEDLLLSAAQSQKPEVIVELSKAGAHQLHIQFEHQQGAWPEALLAALKEPSETMLFGLGLTLGPYLRLLLTLKQVELAGGECTLSNHKGGGRAEIFLPVTWHKELAESPSGQPTVAVLSGKNAQSRAVLSWLNRSGYPTFAGSDLHSVAGALSKPDVSALIIAEPRQLSSEALQTLRKRHPSIPLLVCGDWQNPVLDHHRCINLPLYGAKLRQHIEQTNAADERPRSWA</sequence>
<proteinExistence type="predicted"/>
<keyword evidence="3" id="KW-1185">Reference proteome</keyword>
<keyword evidence="1" id="KW-0472">Membrane</keyword>
<comment type="caution">
    <text evidence="2">The sequence shown here is derived from an EMBL/GenBank/DDBJ whole genome shotgun (WGS) entry which is preliminary data.</text>
</comment>
<feature type="transmembrane region" description="Helical" evidence="1">
    <location>
        <begin position="6"/>
        <end position="23"/>
    </location>
</feature>
<evidence type="ECO:0000313" key="2">
    <source>
        <dbReference type="EMBL" id="GAA4882282.1"/>
    </source>
</evidence>
<gene>
    <name evidence="2" type="ORF">GCM10023333_15540</name>
</gene>
<keyword evidence="1" id="KW-1133">Transmembrane helix</keyword>